<organism evidence="1 2">
    <name type="scientific">Violaceomyces palustris</name>
    <dbReference type="NCBI Taxonomy" id="1673888"/>
    <lineage>
        <taxon>Eukaryota</taxon>
        <taxon>Fungi</taxon>
        <taxon>Dikarya</taxon>
        <taxon>Basidiomycota</taxon>
        <taxon>Ustilaginomycotina</taxon>
        <taxon>Ustilaginomycetes</taxon>
        <taxon>Violaceomycetales</taxon>
        <taxon>Violaceomycetaceae</taxon>
        <taxon>Violaceomyces</taxon>
    </lineage>
</organism>
<evidence type="ECO:0000313" key="1">
    <source>
        <dbReference type="EMBL" id="PWN51767.1"/>
    </source>
</evidence>
<accession>A0ACD0P133</accession>
<gene>
    <name evidence="1" type="ORF">IE53DRAFT_361319</name>
</gene>
<protein>
    <submittedName>
        <fullName evidence="1">Uncharacterized protein</fullName>
    </submittedName>
</protein>
<sequence>MSLDLFPFFLLLSFICPCLRGKRGGSERRGIKFEGVITSEAWSEKSNEQIIAQQAKELKDHQRLHPTWKTVLSQKMGVNGASVEDPPCDKVATSRMTISRRAFGTKQHVIWPSEGGDDPSQRPGDTSARSKETGGA</sequence>
<reference evidence="1 2" key="1">
    <citation type="journal article" date="2018" name="Mol. Biol. Evol.">
        <title>Broad Genomic Sampling Reveals a Smut Pathogenic Ancestry of the Fungal Clade Ustilaginomycotina.</title>
        <authorList>
            <person name="Kijpornyongpan T."/>
            <person name="Mondo S.J."/>
            <person name="Barry K."/>
            <person name="Sandor L."/>
            <person name="Lee J."/>
            <person name="Lipzen A."/>
            <person name="Pangilinan J."/>
            <person name="LaButti K."/>
            <person name="Hainaut M."/>
            <person name="Henrissat B."/>
            <person name="Grigoriev I.V."/>
            <person name="Spatafora J.W."/>
            <person name="Aime M.C."/>
        </authorList>
    </citation>
    <scope>NUCLEOTIDE SEQUENCE [LARGE SCALE GENOMIC DNA]</scope>
    <source>
        <strain evidence="1 2">SA 807</strain>
    </source>
</reference>
<keyword evidence="2" id="KW-1185">Reference proteome</keyword>
<proteinExistence type="predicted"/>
<dbReference type="Proteomes" id="UP000245626">
    <property type="component" value="Unassembled WGS sequence"/>
</dbReference>
<name>A0ACD0P133_9BASI</name>
<evidence type="ECO:0000313" key="2">
    <source>
        <dbReference type="Proteomes" id="UP000245626"/>
    </source>
</evidence>
<dbReference type="EMBL" id="KZ819818">
    <property type="protein sequence ID" value="PWN51767.1"/>
    <property type="molecule type" value="Genomic_DNA"/>
</dbReference>